<reference evidence="3 4" key="1">
    <citation type="submission" date="2019-01" db="EMBL/GenBank/DDBJ databases">
        <title>Blautia sp. nov. KGMB01111 isolated human feces.</title>
        <authorList>
            <person name="Park J.-E."/>
            <person name="Kim J.-S."/>
            <person name="Park S.-H."/>
        </authorList>
    </citation>
    <scope>NUCLEOTIDE SEQUENCE [LARGE SCALE GENOMIC DNA]</scope>
    <source>
        <strain evidence="3 4">KGMB01111</strain>
    </source>
</reference>
<comment type="caution">
    <text evidence="3">The sequence shown here is derived from an EMBL/GenBank/DDBJ whole genome shotgun (WGS) entry which is preliminary data.</text>
</comment>
<evidence type="ECO:0000259" key="2">
    <source>
        <dbReference type="Pfam" id="PF18912"/>
    </source>
</evidence>
<dbReference type="Proteomes" id="UP000290106">
    <property type="component" value="Unassembled WGS sequence"/>
</dbReference>
<dbReference type="EMBL" id="SDKC01000001">
    <property type="protein sequence ID" value="RXS75853.1"/>
    <property type="molecule type" value="Genomic_DNA"/>
</dbReference>
<dbReference type="SUPFAM" id="SSF53271">
    <property type="entry name" value="PRTase-like"/>
    <property type="match status" value="1"/>
</dbReference>
<sequence>MNSKKILDWLYPRRCAFCDEVLDGTEKYLCHSCQRSMPKPIGEPNCKKCGKPLLHTEQEYCYDCSRQEPAFTRAKGLFLYEDPLKESLMGLKFRERKEYGVFLGRLMVLYGAEFIRQVHPQVIFPVPIHRKKKSVRGYNQAEVLAREISRGFSIPLRTDLVLRKKSTKAQKELSRKERKKNMEQAFVVKKEAGVYRDVLLVDDIYTTGSTANAIAGKLRAVGVKNVYVLTICIGKGI</sequence>
<keyword evidence="4" id="KW-1185">Reference proteome</keyword>
<evidence type="ECO:0000313" key="3">
    <source>
        <dbReference type="EMBL" id="RXS75853.1"/>
    </source>
</evidence>
<dbReference type="OrthoDB" id="9779910at2"/>
<dbReference type="CDD" id="cd06223">
    <property type="entry name" value="PRTases_typeI"/>
    <property type="match status" value="1"/>
</dbReference>
<dbReference type="AlphaFoldDB" id="A0A4Q1RJE2"/>
<dbReference type="PANTHER" id="PTHR47505:SF1">
    <property type="entry name" value="DNA UTILIZATION PROTEIN YHGH"/>
    <property type="match status" value="1"/>
</dbReference>
<name>A0A4Q1RJE2_9FIRM</name>
<dbReference type="Pfam" id="PF18912">
    <property type="entry name" value="DZR_2"/>
    <property type="match status" value="1"/>
</dbReference>
<evidence type="ECO:0000256" key="1">
    <source>
        <dbReference type="ARBA" id="ARBA00008007"/>
    </source>
</evidence>
<evidence type="ECO:0000313" key="4">
    <source>
        <dbReference type="Proteomes" id="UP000290106"/>
    </source>
</evidence>
<dbReference type="InterPro" id="IPR000836">
    <property type="entry name" value="PRTase_dom"/>
</dbReference>
<gene>
    <name evidence="3" type="ORF">ETP43_11980</name>
</gene>
<dbReference type="RefSeq" id="WP_022399119.1">
    <property type="nucleotide sequence ID" value="NZ_DAWBJR010000009.1"/>
</dbReference>
<dbReference type="InterPro" id="IPR051910">
    <property type="entry name" value="ComF/GntX_DNA_util-trans"/>
</dbReference>
<organism evidence="3 4">
    <name type="scientific">Blautia faecicola</name>
    <dbReference type="NCBI Taxonomy" id="2509240"/>
    <lineage>
        <taxon>Bacteria</taxon>
        <taxon>Bacillati</taxon>
        <taxon>Bacillota</taxon>
        <taxon>Clostridia</taxon>
        <taxon>Lachnospirales</taxon>
        <taxon>Lachnospiraceae</taxon>
        <taxon>Blautia</taxon>
    </lineage>
</organism>
<feature type="domain" description="Double zinc ribbon" evidence="2">
    <location>
        <begin position="6"/>
        <end position="64"/>
    </location>
</feature>
<accession>A0A4Q1RJE2</accession>
<dbReference type="InterPro" id="IPR029057">
    <property type="entry name" value="PRTase-like"/>
</dbReference>
<protein>
    <submittedName>
        <fullName evidence="3">ComF family protein</fullName>
    </submittedName>
</protein>
<dbReference type="InterPro" id="IPR044005">
    <property type="entry name" value="DZR_2"/>
</dbReference>
<dbReference type="PANTHER" id="PTHR47505">
    <property type="entry name" value="DNA UTILIZATION PROTEIN YHGH"/>
    <property type="match status" value="1"/>
</dbReference>
<dbReference type="Gene3D" id="3.40.50.2020">
    <property type="match status" value="1"/>
</dbReference>
<comment type="similarity">
    <text evidence="1">Belongs to the ComF/GntX family.</text>
</comment>
<proteinExistence type="inferred from homology"/>